<name>A0A2M4D161_ANODA</name>
<proteinExistence type="predicted"/>
<evidence type="ECO:0000313" key="2">
    <source>
        <dbReference type="EMBL" id="MBW71312.1"/>
    </source>
</evidence>
<dbReference type="AlphaFoldDB" id="A0A2M4D161"/>
<keyword evidence="1" id="KW-1133">Transmembrane helix</keyword>
<dbReference type="EMBL" id="GGFL01007134">
    <property type="protein sequence ID" value="MBW71312.1"/>
    <property type="molecule type" value="Transcribed_RNA"/>
</dbReference>
<accession>A0A2M4D161</accession>
<sequence length="76" mass="7565">MVCLTTSTIHQITTAPAIAVTIASYLLLLLLIIPATVKALITAVTFAVGGPAGGTVPVTCRVSSVQFLLLGTAAAG</sequence>
<evidence type="ECO:0000256" key="1">
    <source>
        <dbReference type="SAM" id="Phobius"/>
    </source>
</evidence>
<keyword evidence="1" id="KW-0472">Membrane</keyword>
<organism evidence="2">
    <name type="scientific">Anopheles darlingi</name>
    <name type="common">Mosquito</name>
    <dbReference type="NCBI Taxonomy" id="43151"/>
    <lineage>
        <taxon>Eukaryota</taxon>
        <taxon>Metazoa</taxon>
        <taxon>Ecdysozoa</taxon>
        <taxon>Arthropoda</taxon>
        <taxon>Hexapoda</taxon>
        <taxon>Insecta</taxon>
        <taxon>Pterygota</taxon>
        <taxon>Neoptera</taxon>
        <taxon>Endopterygota</taxon>
        <taxon>Diptera</taxon>
        <taxon>Nematocera</taxon>
        <taxon>Culicoidea</taxon>
        <taxon>Culicidae</taxon>
        <taxon>Anophelinae</taxon>
        <taxon>Anopheles</taxon>
    </lineage>
</organism>
<reference evidence="2" key="1">
    <citation type="submission" date="2018-01" db="EMBL/GenBank/DDBJ databases">
        <title>An insight into the sialome of Amazonian anophelines.</title>
        <authorList>
            <person name="Ribeiro J.M."/>
            <person name="Scarpassa V."/>
            <person name="Calvo E."/>
        </authorList>
    </citation>
    <scope>NUCLEOTIDE SEQUENCE</scope>
</reference>
<keyword evidence="1" id="KW-0812">Transmembrane</keyword>
<protein>
    <submittedName>
        <fullName evidence="2">Uncharacterized protein</fullName>
    </submittedName>
</protein>
<feature type="transmembrane region" description="Helical" evidence="1">
    <location>
        <begin position="12"/>
        <end position="33"/>
    </location>
</feature>